<dbReference type="Gramene" id="GBG84367">
    <property type="protein sequence ID" value="GBG84367"/>
    <property type="gene ID" value="CBR_g38339"/>
</dbReference>
<sequence length="417" mass="46549">MIEECRGLKKIGDTQNKGAEDSDTSYELAPAFKSVEPDISYGLAQLSETIEPDVSYELAQLFETPDLDMGCEFAQPFESVDPDVGYKLTHPFETVESDVSYELVQLFGTIEHDDDYDLVQLFEASEPDMDYELQLFETVDTYENDVESSLTTTISRDLATMKDIEGSQMDQCKSISKCEVVSIGGEFVEDCLGSQESDNPLAFDQEEEERTVMEVKFIVNADRPENMSMRIMKISGLEERLEAGKPAVGVRRFEDKDLVGTENWVAGSGIVVEIRERNLELGFLLLLTLVSSCTHACGRCCCSCFGQSVYNAFFTSGGIKGVLHSLVGVWIRLSLSCGAFSAKPSYTPLILSLSGWRRDGRRTNALEDEDAGPGRFKNLTLKEGGGLPFIRLIKSTSKRKSMGRPYFHKWRDKTKAR</sequence>
<organism evidence="1 2">
    <name type="scientific">Chara braunii</name>
    <name type="common">Braun's stonewort</name>
    <dbReference type="NCBI Taxonomy" id="69332"/>
    <lineage>
        <taxon>Eukaryota</taxon>
        <taxon>Viridiplantae</taxon>
        <taxon>Streptophyta</taxon>
        <taxon>Charophyceae</taxon>
        <taxon>Charales</taxon>
        <taxon>Characeae</taxon>
        <taxon>Chara</taxon>
    </lineage>
</organism>
<name>A0A388LPX2_CHABU</name>
<dbReference type="EMBL" id="BFEA01000473">
    <property type="protein sequence ID" value="GBG84367.1"/>
    <property type="molecule type" value="Genomic_DNA"/>
</dbReference>
<proteinExistence type="predicted"/>
<evidence type="ECO:0000313" key="2">
    <source>
        <dbReference type="Proteomes" id="UP000265515"/>
    </source>
</evidence>
<dbReference type="AlphaFoldDB" id="A0A388LPX2"/>
<evidence type="ECO:0000313" key="1">
    <source>
        <dbReference type="EMBL" id="GBG84367.1"/>
    </source>
</evidence>
<comment type="caution">
    <text evidence="1">The sequence shown here is derived from an EMBL/GenBank/DDBJ whole genome shotgun (WGS) entry which is preliminary data.</text>
</comment>
<reference evidence="1 2" key="1">
    <citation type="journal article" date="2018" name="Cell">
        <title>The Chara Genome: Secondary Complexity and Implications for Plant Terrestrialization.</title>
        <authorList>
            <person name="Nishiyama T."/>
            <person name="Sakayama H."/>
            <person name="Vries J.D."/>
            <person name="Buschmann H."/>
            <person name="Saint-Marcoux D."/>
            <person name="Ullrich K.K."/>
            <person name="Haas F.B."/>
            <person name="Vanderstraeten L."/>
            <person name="Becker D."/>
            <person name="Lang D."/>
            <person name="Vosolsobe S."/>
            <person name="Rombauts S."/>
            <person name="Wilhelmsson P.K.I."/>
            <person name="Janitza P."/>
            <person name="Kern R."/>
            <person name="Heyl A."/>
            <person name="Rumpler F."/>
            <person name="Villalobos L.I.A.C."/>
            <person name="Clay J.M."/>
            <person name="Skokan R."/>
            <person name="Toyoda A."/>
            <person name="Suzuki Y."/>
            <person name="Kagoshima H."/>
            <person name="Schijlen E."/>
            <person name="Tajeshwar N."/>
            <person name="Catarino B."/>
            <person name="Hetherington A.J."/>
            <person name="Saltykova A."/>
            <person name="Bonnot C."/>
            <person name="Breuninger H."/>
            <person name="Symeonidi A."/>
            <person name="Radhakrishnan G.V."/>
            <person name="Van Nieuwerburgh F."/>
            <person name="Deforce D."/>
            <person name="Chang C."/>
            <person name="Karol K.G."/>
            <person name="Hedrich R."/>
            <person name="Ulvskov P."/>
            <person name="Glockner G."/>
            <person name="Delwiche C.F."/>
            <person name="Petrasek J."/>
            <person name="Van de Peer Y."/>
            <person name="Friml J."/>
            <person name="Beilby M."/>
            <person name="Dolan L."/>
            <person name="Kohara Y."/>
            <person name="Sugano S."/>
            <person name="Fujiyama A."/>
            <person name="Delaux P.-M."/>
            <person name="Quint M."/>
            <person name="TheiBen G."/>
            <person name="Hagemann M."/>
            <person name="Harholt J."/>
            <person name="Dunand C."/>
            <person name="Zachgo S."/>
            <person name="Langdale J."/>
            <person name="Maumus F."/>
            <person name="Straeten D.V.D."/>
            <person name="Gould S.B."/>
            <person name="Rensing S.A."/>
        </authorList>
    </citation>
    <scope>NUCLEOTIDE SEQUENCE [LARGE SCALE GENOMIC DNA]</scope>
    <source>
        <strain evidence="1 2">S276</strain>
    </source>
</reference>
<dbReference type="Proteomes" id="UP000265515">
    <property type="component" value="Unassembled WGS sequence"/>
</dbReference>
<gene>
    <name evidence="1" type="ORF">CBR_g38339</name>
</gene>
<accession>A0A388LPX2</accession>
<keyword evidence="2" id="KW-1185">Reference proteome</keyword>
<protein>
    <submittedName>
        <fullName evidence="1">Uncharacterized protein</fullName>
    </submittedName>
</protein>